<feature type="transmembrane region" description="Helical" evidence="7">
    <location>
        <begin position="5"/>
        <end position="23"/>
    </location>
</feature>
<protein>
    <submittedName>
        <fullName evidence="9">EamA family transporter</fullName>
    </submittedName>
</protein>
<keyword evidence="6 7" id="KW-0472">Membrane</keyword>
<dbReference type="Proteomes" id="UP001151071">
    <property type="component" value="Unassembled WGS sequence"/>
</dbReference>
<feature type="transmembrane region" description="Helical" evidence="7">
    <location>
        <begin position="210"/>
        <end position="231"/>
    </location>
</feature>
<evidence type="ECO:0000256" key="1">
    <source>
        <dbReference type="ARBA" id="ARBA00004651"/>
    </source>
</evidence>
<feature type="transmembrane region" description="Helical" evidence="7">
    <location>
        <begin position="117"/>
        <end position="139"/>
    </location>
</feature>
<organism evidence="9 10">
    <name type="scientific">Brevibacillus thermoruber</name>
    <dbReference type="NCBI Taxonomy" id="33942"/>
    <lineage>
        <taxon>Bacteria</taxon>
        <taxon>Bacillati</taxon>
        <taxon>Bacillota</taxon>
        <taxon>Bacilli</taxon>
        <taxon>Bacillales</taxon>
        <taxon>Paenibacillaceae</taxon>
        <taxon>Brevibacillus</taxon>
    </lineage>
</organism>
<comment type="caution">
    <text evidence="9">The sequence shown here is derived from an EMBL/GenBank/DDBJ whole genome shotgun (WGS) entry which is preliminary data.</text>
</comment>
<feature type="transmembrane region" description="Helical" evidence="7">
    <location>
        <begin position="29"/>
        <end position="50"/>
    </location>
</feature>
<dbReference type="InterPro" id="IPR050638">
    <property type="entry name" value="AA-Vitamin_Transporters"/>
</dbReference>
<evidence type="ECO:0000313" key="9">
    <source>
        <dbReference type="EMBL" id="MDA5109246.1"/>
    </source>
</evidence>
<dbReference type="RefSeq" id="WP_271140279.1">
    <property type="nucleotide sequence ID" value="NZ_JAPYYP010000015.1"/>
</dbReference>
<evidence type="ECO:0000256" key="2">
    <source>
        <dbReference type="ARBA" id="ARBA00007362"/>
    </source>
</evidence>
<feature type="transmembrane region" description="Helical" evidence="7">
    <location>
        <begin position="267"/>
        <end position="285"/>
    </location>
</feature>
<evidence type="ECO:0000256" key="7">
    <source>
        <dbReference type="SAM" id="Phobius"/>
    </source>
</evidence>
<dbReference type="PANTHER" id="PTHR32322">
    <property type="entry name" value="INNER MEMBRANE TRANSPORTER"/>
    <property type="match status" value="1"/>
</dbReference>
<reference evidence="9" key="1">
    <citation type="submission" date="2022-12" db="EMBL/GenBank/DDBJ databases">
        <title>Draft genome sequence of the thermophilic strain Brevibacillus thermoruber HT42, isolated from Los Humeros, Puebla, Mexico, with biotechnological potential.</title>
        <authorList>
            <person name="Lara Sanchez J."/>
            <person name="Solis Palacios R."/>
            <person name="Bustos Baena A.S."/>
            <person name="Ruz Baez A.E."/>
            <person name="Espinosa Luna G."/>
            <person name="Oliart Ros R.M."/>
        </authorList>
    </citation>
    <scope>NUCLEOTIDE SEQUENCE</scope>
    <source>
        <strain evidence="9">HT42</strain>
    </source>
</reference>
<feature type="transmembrane region" description="Helical" evidence="7">
    <location>
        <begin position="243"/>
        <end position="261"/>
    </location>
</feature>
<dbReference type="SUPFAM" id="SSF103481">
    <property type="entry name" value="Multidrug resistance efflux transporter EmrE"/>
    <property type="match status" value="2"/>
</dbReference>
<feature type="domain" description="EamA" evidence="8">
    <location>
        <begin position="150"/>
        <end position="284"/>
    </location>
</feature>
<sequence length="308" mass="33239">MLVGYVLMCLIYGTSYFAIKLGLEEGMPPFLFAGLRFFLAAVLVLAVLAWRRQLVPLRLREWAEVTLLGVLMTTIPFAALFWSEQHISSGTAALLVATAPVFTTMISVVCKQMSWRWYVPAGLLLSLAGTVCLVGWPAAEPGSSLHALLGKWAIVASELFFSWGAVRSRAWVARLTPFVFNGYQMLAASLVLLLLSAVTEPVSAVRFTGLSLAALAYLTVVVSIVASTLYYRLVQVTNATFPTTWTYVAPVIALAIGAVFLGEKLTATSLAGSIGVLAGVILLNGESWIRLSPLRTGGRLRVPPLDDK</sequence>
<dbReference type="GO" id="GO:0005886">
    <property type="term" value="C:plasma membrane"/>
    <property type="evidence" value="ECO:0007669"/>
    <property type="project" value="UniProtKB-SubCell"/>
</dbReference>
<dbReference type="InterPro" id="IPR000620">
    <property type="entry name" value="EamA_dom"/>
</dbReference>
<keyword evidence="5 7" id="KW-1133">Transmembrane helix</keyword>
<dbReference type="Gene3D" id="1.10.3730.20">
    <property type="match status" value="1"/>
</dbReference>
<name>A0A9X3Z3U4_9BACL</name>
<feature type="transmembrane region" description="Helical" evidence="7">
    <location>
        <begin position="62"/>
        <end position="83"/>
    </location>
</feature>
<gene>
    <name evidence="9" type="ORF">O3V59_12810</name>
</gene>
<evidence type="ECO:0000256" key="6">
    <source>
        <dbReference type="ARBA" id="ARBA00023136"/>
    </source>
</evidence>
<dbReference type="InterPro" id="IPR037185">
    <property type="entry name" value="EmrE-like"/>
</dbReference>
<dbReference type="AlphaFoldDB" id="A0A9X3Z3U4"/>
<dbReference type="EMBL" id="JAPYYP010000015">
    <property type="protein sequence ID" value="MDA5109246.1"/>
    <property type="molecule type" value="Genomic_DNA"/>
</dbReference>
<evidence type="ECO:0000256" key="4">
    <source>
        <dbReference type="ARBA" id="ARBA00022692"/>
    </source>
</evidence>
<comment type="similarity">
    <text evidence="2">Belongs to the EamA transporter family.</text>
</comment>
<keyword evidence="3" id="KW-1003">Cell membrane</keyword>
<evidence type="ECO:0000256" key="5">
    <source>
        <dbReference type="ARBA" id="ARBA00022989"/>
    </source>
</evidence>
<proteinExistence type="inferred from homology"/>
<feature type="transmembrane region" description="Helical" evidence="7">
    <location>
        <begin position="89"/>
        <end position="110"/>
    </location>
</feature>
<accession>A0A9X3Z3U4</accession>
<keyword evidence="10" id="KW-1185">Reference proteome</keyword>
<comment type="subcellular location">
    <subcellularLocation>
        <location evidence="1">Cell membrane</location>
        <topology evidence="1">Multi-pass membrane protein</topology>
    </subcellularLocation>
</comment>
<feature type="transmembrane region" description="Helical" evidence="7">
    <location>
        <begin position="178"/>
        <end position="198"/>
    </location>
</feature>
<feature type="transmembrane region" description="Helical" evidence="7">
    <location>
        <begin position="145"/>
        <end position="166"/>
    </location>
</feature>
<dbReference type="Pfam" id="PF00892">
    <property type="entry name" value="EamA"/>
    <property type="match status" value="2"/>
</dbReference>
<evidence type="ECO:0000259" key="8">
    <source>
        <dbReference type="Pfam" id="PF00892"/>
    </source>
</evidence>
<evidence type="ECO:0000313" key="10">
    <source>
        <dbReference type="Proteomes" id="UP001151071"/>
    </source>
</evidence>
<feature type="domain" description="EamA" evidence="8">
    <location>
        <begin position="6"/>
        <end position="134"/>
    </location>
</feature>
<evidence type="ECO:0000256" key="3">
    <source>
        <dbReference type="ARBA" id="ARBA00022475"/>
    </source>
</evidence>
<keyword evidence="4 7" id="KW-0812">Transmembrane</keyword>
<dbReference type="PANTHER" id="PTHR32322:SF18">
    <property type="entry name" value="S-ADENOSYLMETHIONINE_S-ADENOSYLHOMOCYSTEINE TRANSPORTER"/>
    <property type="match status" value="1"/>
</dbReference>